<protein>
    <recommendedName>
        <fullName evidence="2">Nuclease associated modular domain-containing protein</fullName>
    </recommendedName>
</protein>
<organism evidence="3 4">
    <name type="scientific">Dickeya phage RC-2014</name>
    <dbReference type="NCBI Taxonomy" id="1477406"/>
    <lineage>
        <taxon>Viruses</taxon>
        <taxon>Duplodnaviria</taxon>
        <taxon>Heunggongvirae</taxon>
        <taxon>Uroviricota</taxon>
        <taxon>Caudoviricetes</taxon>
        <taxon>Pantevenvirales</taxon>
        <taxon>Ackermannviridae</taxon>
        <taxon>Aglimvirinae</taxon>
        <taxon>Limestonevirus</taxon>
        <taxon>Limestonevirus RC2014</taxon>
    </lineage>
</organism>
<evidence type="ECO:0000259" key="2">
    <source>
        <dbReference type="Pfam" id="PF07460"/>
    </source>
</evidence>
<sequence length="218" mass="24902">MNYQKIHNAIITRARDRILTGYKENHHVIPLSLGGEDRNYNKVSLTASEHYIIHLLLAKIHGGVMVSAFKKMRHLTSNPPNNKEFAVRRELLCTTAGEKAKDPQKRKRHSLKIKDRSHTESAKLSISNSMTGENNPMKGIPAWRNPTNISRGTHKNWLAAGEIYDLYITGKFLRVIDLFNACKTPTSYGTVSTIKTKLELGWKPRKDADWLQFSEEHK</sequence>
<accession>A0A075E0V9</accession>
<dbReference type="GO" id="GO:0003677">
    <property type="term" value="F:DNA binding"/>
    <property type="evidence" value="ECO:0007669"/>
    <property type="project" value="InterPro"/>
</dbReference>
<dbReference type="Proteomes" id="UP000028741">
    <property type="component" value="Segment"/>
</dbReference>
<dbReference type="GeneID" id="22113395"/>
<dbReference type="EMBL" id="KJ716335">
    <property type="protein sequence ID" value="AHZ60163.1"/>
    <property type="molecule type" value="Genomic_DNA"/>
</dbReference>
<feature type="compositionally biased region" description="Basic and acidic residues" evidence="1">
    <location>
        <begin position="112"/>
        <end position="121"/>
    </location>
</feature>
<dbReference type="InterPro" id="IPR003611">
    <property type="entry name" value="NUMOD3"/>
</dbReference>
<name>A0A075E0V9_9CAUD</name>
<evidence type="ECO:0000256" key="1">
    <source>
        <dbReference type="SAM" id="MobiDB-lite"/>
    </source>
</evidence>
<feature type="region of interest" description="Disordered" evidence="1">
    <location>
        <begin position="96"/>
        <end position="146"/>
    </location>
</feature>
<evidence type="ECO:0000313" key="4">
    <source>
        <dbReference type="Proteomes" id="UP000028741"/>
    </source>
</evidence>
<reference evidence="3 4" key="1">
    <citation type="journal article" date="2014" name="Arch. Virol.">
        <title>Complete genome sequence of a broad-host-range lytic Dickeya spp. bacteriophage ?D5.</title>
        <authorList>
            <person name="Czajkowski R."/>
            <person name="Ozymko Z."/>
            <person name="Zwirowski S."/>
            <person name="Lojkowska E."/>
        </authorList>
    </citation>
    <scope>NUCLEOTIDE SEQUENCE [LARGE SCALE GENOMIC DNA]</scope>
</reference>
<dbReference type="Pfam" id="PF07460">
    <property type="entry name" value="NUMOD3"/>
    <property type="match status" value="1"/>
</dbReference>
<dbReference type="RefSeq" id="YP_009102883.1">
    <property type="nucleotide sequence ID" value="NC_025452.1"/>
</dbReference>
<evidence type="ECO:0000313" key="3">
    <source>
        <dbReference type="EMBL" id="AHZ60163.1"/>
    </source>
</evidence>
<gene>
    <name evidence="3" type="ORF">DA66_0043</name>
</gene>
<feature type="compositionally biased region" description="Polar residues" evidence="1">
    <location>
        <begin position="122"/>
        <end position="134"/>
    </location>
</feature>
<feature type="domain" description="Nuclease associated modular" evidence="2">
    <location>
        <begin position="116"/>
        <end position="139"/>
    </location>
</feature>
<dbReference type="KEGG" id="vg:22113395"/>
<keyword evidence="4" id="KW-1185">Reference proteome</keyword>
<proteinExistence type="predicted"/>